<feature type="compositionally biased region" description="Basic and acidic residues" evidence="1">
    <location>
        <begin position="339"/>
        <end position="348"/>
    </location>
</feature>
<accession>A0A8J6ASB1</accession>
<dbReference type="CDD" id="cd00303">
    <property type="entry name" value="retropepsin_like"/>
    <property type="match status" value="1"/>
</dbReference>
<feature type="region of interest" description="Disordered" evidence="1">
    <location>
        <begin position="234"/>
        <end position="263"/>
    </location>
</feature>
<dbReference type="Proteomes" id="UP000717585">
    <property type="component" value="Unassembled WGS sequence"/>
</dbReference>
<dbReference type="AlphaFoldDB" id="A0A8J6ASB1"/>
<proteinExistence type="predicted"/>
<name>A0A8J6ASB1_9EUKA</name>
<dbReference type="Gene3D" id="2.40.70.10">
    <property type="entry name" value="Acid Proteases"/>
    <property type="match status" value="1"/>
</dbReference>
<feature type="compositionally biased region" description="Polar residues" evidence="1">
    <location>
        <begin position="148"/>
        <end position="158"/>
    </location>
</feature>
<organism evidence="2 3">
    <name type="scientific">Carpediemonas membranifera</name>
    <dbReference type="NCBI Taxonomy" id="201153"/>
    <lineage>
        <taxon>Eukaryota</taxon>
        <taxon>Metamonada</taxon>
        <taxon>Carpediemonas-like organisms</taxon>
        <taxon>Carpediemonas</taxon>
    </lineage>
</organism>
<dbReference type="Pfam" id="PF08284">
    <property type="entry name" value="RVP_2"/>
    <property type="match status" value="1"/>
</dbReference>
<gene>
    <name evidence="2" type="ORF">J8273_5840</name>
</gene>
<evidence type="ECO:0000313" key="2">
    <source>
        <dbReference type="EMBL" id="KAG9392803.1"/>
    </source>
</evidence>
<evidence type="ECO:0000256" key="1">
    <source>
        <dbReference type="SAM" id="MobiDB-lite"/>
    </source>
</evidence>
<feature type="region of interest" description="Disordered" evidence="1">
    <location>
        <begin position="148"/>
        <end position="167"/>
    </location>
</feature>
<sequence length="552" mass="60701">MNNWIPPSLSDFSRESVRAFKRALTFAQKHAPTTTVITAYECLTEDQFSHVRFVRNVDVEALNDAELLAEITALSFPRTLEKTIQEIRALTQDRTKSRIEAVSRLMAETEELRSHAHALLNAELGAKPEPEPAEVDEDEAALSKVITQKLDSTPSAEQDTPRKASPTRGLDKIIAKAFITALRPVSLANRIQQQWDLSGARDIDSLFVHTRELILHAIDAREVLGSVIQDISITSSSTSSSTGPKHSQNANTRSRRERRRPPPYACLCGGMHWKADCPHRGSTPGQPQATKGHPAVARDARPALQPQRQPQAANKPAQPQPAPAAQKQQQQSSQQPQPRPDERRAGNMVLRDRSKLINSRPGVHEVEVAHNASDDAFIEEVAASTAFSVKGAVNDQEQVILIDSGSAITIISTTSVKTLKLVTHELEKPFTVQSVTNEPILITHYVQARITLPSTSGNVIVDLILYVMTRATERVLIGCYVLRVLGYLSESGLHIPLLPDSRPEDATDGLPLHKYLDSPVEAVSSSEFHTEACEIHELSTKAQCGAIRALFI</sequence>
<reference evidence="2" key="1">
    <citation type="submission" date="2021-05" db="EMBL/GenBank/DDBJ databases">
        <title>A free-living protist that lacks canonical eukaryotic 1 DNA replication and segregation systems.</title>
        <authorList>
            <person name="Salas-Leiva D.E."/>
            <person name="Tromer E.C."/>
            <person name="Curtis B.A."/>
            <person name="Jerlstrom-Hultqvist J."/>
            <person name="Kolisko M."/>
            <person name="Yi Z."/>
            <person name="Salas-Leiva J.S."/>
            <person name="Gallot-Lavallee L."/>
            <person name="Kops G.J.P.L."/>
            <person name="Archibald J.M."/>
            <person name="Simpson A.G.B."/>
            <person name="Roger A.J."/>
        </authorList>
    </citation>
    <scope>NUCLEOTIDE SEQUENCE</scope>
    <source>
        <strain evidence="2">BICM</strain>
    </source>
</reference>
<evidence type="ECO:0000313" key="3">
    <source>
        <dbReference type="Proteomes" id="UP000717585"/>
    </source>
</evidence>
<dbReference type="EMBL" id="JAHDYR010000032">
    <property type="protein sequence ID" value="KAG9392803.1"/>
    <property type="molecule type" value="Genomic_DNA"/>
</dbReference>
<dbReference type="InterPro" id="IPR021109">
    <property type="entry name" value="Peptidase_aspartic_dom_sf"/>
</dbReference>
<dbReference type="SUPFAM" id="SSF50630">
    <property type="entry name" value="Acid proteases"/>
    <property type="match status" value="1"/>
</dbReference>
<comment type="caution">
    <text evidence="2">The sequence shown here is derived from an EMBL/GenBank/DDBJ whole genome shotgun (WGS) entry which is preliminary data.</text>
</comment>
<feature type="compositionally biased region" description="Low complexity" evidence="1">
    <location>
        <begin position="302"/>
        <end position="336"/>
    </location>
</feature>
<protein>
    <submittedName>
        <fullName evidence="2">Zinc finger CCHC-type</fullName>
    </submittedName>
</protein>
<feature type="compositionally biased region" description="Polar residues" evidence="1">
    <location>
        <begin position="243"/>
        <end position="252"/>
    </location>
</feature>
<feature type="region of interest" description="Disordered" evidence="1">
    <location>
        <begin position="278"/>
        <end position="348"/>
    </location>
</feature>
<keyword evidence="3" id="KW-1185">Reference proteome</keyword>